<dbReference type="EMBL" id="DXHL01000018">
    <property type="protein sequence ID" value="HIW10462.1"/>
    <property type="molecule type" value="Genomic_DNA"/>
</dbReference>
<name>A0A9D1QC30_9BACT</name>
<feature type="transmembrane region" description="Helical" evidence="1">
    <location>
        <begin position="176"/>
        <end position="198"/>
    </location>
</feature>
<organism evidence="2 3">
    <name type="scientific">Candidatus Rikenella faecigallinarum</name>
    <dbReference type="NCBI Taxonomy" id="2838745"/>
    <lineage>
        <taxon>Bacteria</taxon>
        <taxon>Pseudomonadati</taxon>
        <taxon>Bacteroidota</taxon>
        <taxon>Bacteroidia</taxon>
        <taxon>Bacteroidales</taxon>
        <taxon>Rikenellaceae</taxon>
        <taxon>Rikenella</taxon>
    </lineage>
</organism>
<gene>
    <name evidence="2" type="ORF">H9888_03070</name>
</gene>
<evidence type="ECO:0000313" key="3">
    <source>
        <dbReference type="Proteomes" id="UP000823926"/>
    </source>
</evidence>
<protein>
    <submittedName>
        <fullName evidence="2">Uncharacterized protein</fullName>
    </submittedName>
</protein>
<evidence type="ECO:0000256" key="1">
    <source>
        <dbReference type="SAM" id="Phobius"/>
    </source>
</evidence>
<reference evidence="2" key="2">
    <citation type="submission" date="2021-04" db="EMBL/GenBank/DDBJ databases">
        <authorList>
            <person name="Gilroy R."/>
        </authorList>
    </citation>
    <scope>NUCLEOTIDE SEQUENCE</scope>
    <source>
        <strain evidence="2">ChiBcec15-1070</strain>
    </source>
</reference>
<keyword evidence="1" id="KW-0812">Transmembrane</keyword>
<dbReference type="AlphaFoldDB" id="A0A9D1QC30"/>
<dbReference type="Proteomes" id="UP000823926">
    <property type="component" value="Unassembled WGS sequence"/>
</dbReference>
<proteinExistence type="predicted"/>
<sequence length="210" mass="23402">MHVVSSLLRRTLLQHIPVAIEGVGTLNLSLRSAQFISGQRLEPPRRMPELVATEVGDRPLAAIVAAELSLDPMSADQLCYTWQEEAAEQAACEGLPEGSLCIEGVGTIRNDPERGVAFYAEPELLEMLNPLPAEPLVVPSAARKHIPLPMTEQEVRRTRHRQAYHQRPKAKNPHNYTVSTLAILITLAAVGYLCYYLWRHTDWLSGILPR</sequence>
<evidence type="ECO:0000313" key="2">
    <source>
        <dbReference type="EMBL" id="HIW10462.1"/>
    </source>
</evidence>
<keyword evidence="1" id="KW-0472">Membrane</keyword>
<accession>A0A9D1QC30</accession>
<reference evidence="2" key="1">
    <citation type="journal article" date="2021" name="PeerJ">
        <title>Extensive microbial diversity within the chicken gut microbiome revealed by metagenomics and culture.</title>
        <authorList>
            <person name="Gilroy R."/>
            <person name="Ravi A."/>
            <person name="Getino M."/>
            <person name="Pursley I."/>
            <person name="Horton D.L."/>
            <person name="Alikhan N.F."/>
            <person name="Baker D."/>
            <person name="Gharbi K."/>
            <person name="Hall N."/>
            <person name="Watson M."/>
            <person name="Adriaenssens E.M."/>
            <person name="Foster-Nyarko E."/>
            <person name="Jarju S."/>
            <person name="Secka A."/>
            <person name="Antonio M."/>
            <person name="Oren A."/>
            <person name="Chaudhuri R.R."/>
            <person name="La Ragione R."/>
            <person name="Hildebrand F."/>
            <person name="Pallen M.J."/>
        </authorList>
    </citation>
    <scope>NUCLEOTIDE SEQUENCE</scope>
    <source>
        <strain evidence="2">ChiBcec15-1070</strain>
    </source>
</reference>
<comment type="caution">
    <text evidence="2">The sequence shown here is derived from an EMBL/GenBank/DDBJ whole genome shotgun (WGS) entry which is preliminary data.</text>
</comment>
<keyword evidence="1" id="KW-1133">Transmembrane helix</keyword>